<keyword evidence="3" id="KW-0064">Aspartyl protease</keyword>
<reference evidence="7" key="3">
    <citation type="submission" date="2015-06" db="UniProtKB">
        <authorList>
            <consortium name="EnsemblMetazoa"/>
        </authorList>
    </citation>
    <scope>IDENTIFICATION</scope>
</reference>
<dbReference type="CDD" id="cd00303">
    <property type="entry name" value="retropepsin_like"/>
    <property type="match status" value="1"/>
</dbReference>
<dbReference type="GO" id="GO:0004190">
    <property type="term" value="F:aspartic-type endopeptidase activity"/>
    <property type="evidence" value="ECO:0007669"/>
    <property type="project" value="UniProtKB-KW"/>
</dbReference>
<evidence type="ECO:0008006" key="9">
    <source>
        <dbReference type="Google" id="ProtNLM"/>
    </source>
</evidence>
<proteinExistence type="inferred from homology"/>
<keyword evidence="8" id="KW-1185">Reference proteome</keyword>
<dbReference type="PANTHER" id="PTHR12917:SF1">
    <property type="entry name" value="AT13091P"/>
    <property type="match status" value="1"/>
</dbReference>
<name>R7UE40_CAPTE</name>
<evidence type="ECO:0000256" key="3">
    <source>
        <dbReference type="ARBA" id="ARBA00022750"/>
    </source>
</evidence>
<dbReference type="Gene3D" id="2.40.70.10">
    <property type="entry name" value="Acid Proteases"/>
    <property type="match status" value="1"/>
</dbReference>
<organism evidence="6">
    <name type="scientific">Capitella teleta</name>
    <name type="common">Polychaete worm</name>
    <dbReference type="NCBI Taxonomy" id="283909"/>
    <lineage>
        <taxon>Eukaryota</taxon>
        <taxon>Metazoa</taxon>
        <taxon>Spiralia</taxon>
        <taxon>Lophotrochozoa</taxon>
        <taxon>Annelida</taxon>
        <taxon>Polychaeta</taxon>
        <taxon>Sedentaria</taxon>
        <taxon>Scolecida</taxon>
        <taxon>Capitellidae</taxon>
        <taxon>Capitella</taxon>
    </lineage>
</organism>
<gene>
    <name evidence="6" type="ORF">CAPTEDRAFT_201702</name>
</gene>
<evidence type="ECO:0000313" key="7">
    <source>
        <dbReference type="EnsemblMetazoa" id="CapteP201702"/>
    </source>
</evidence>
<keyword evidence="4" id="KW-0378">Hydrolase</keyword>
<evidence type="ECO:0000256" key="2">
    <source>
        <dbReference type="ARBA" id="ARBA00022670"/>
    </source>
</evidence>
<sequence length="374" mass="42428">MFSVLEDTIREVEIGASDPSKQLNLLVSVKVNGVLTKAVLDTASQVTVMSEDMFEKIADPAPIKAETVFLKGAAKEGGMRSHRYKDLKLRLGGKEYRWDFYVAPISDDLLLGLDFMEAHSTVIDLADKVIILENERIPFASTHGLRVARRTILQPRTVTPVQDLLMRLESALHLARDRLCSAQRFQKKTYDLTANIISKILFVREWSLSIVVLVTCRLDLWSSSNSGCLSCWILGLVWTCRNPREPDYEEVVEEQEGHVIGPGGRKNSVERDTACWTCKSQFGKVSTVNLHARQSECDQTGVFRAERQEEWGKLEDFEHFTESLLAADSALVKLDHHFDPSLQLQPQEQQLLHQQPQQTQNVRQTWETRVGNLP</sequence>
<comment type="similarity">
    <text evidence="1">Belongs to the DDI1 family.</text>
</comment>
<dbReference type="GO" id="GO:0006508">
    <property type="term" value="P:proteolysis"/>
    <property type="evidence" value="ECO:0007669"/>
    <property type="project" value="UniProtKB-KW"/>
</dbReference>
<evidence type="ECO:0000313" key="8">
    <source>
        <dbReference type="Proteomes" id="UP000014760"/>
    </source>
</evidence>
<dbReference type="PANTHER" id="PTHR12917">
    <property type="entry name" value="ASPARTYL PROTEASE DDI-RELATED"/>
    <property type="match status" value="1"/>
</dbReference>
<dbReference type="EMBL" id="AMQN01024107">
    <property type="status" value="NOT_ANNOTATED_CDS"/>
    <property type="molecule type" value="Genomic_DNA"/>
</dbReference>
<evidence type="ECO:0000256" key="1">
    <source>
        <dbReference type="ARBA" id="ARBA00009136"/>
    </source>
</evidence>
<protein>
    <recommendedName>
        <fullName evidence="9">Peptidase A2 domain-containing protein</fullName>
    </recommendedName>
</protein>
<dbReference type="Pfam" id="PF13975">
    <property type="entry name" value="gag-asp_proteas"/>
    <property type="match status" value="1"/>
</dbReference>
<evidence type="ECO:0000313" key="6">
    <source>
        <dbReference type="EMBL" id="ELU04249.1"/>
    </source>
</evidence>
<feature type="compositionally biased region" description="Low complexity" evidence="5">
    <location>
        <begin position="349"/>
        <end position="364"/>
    </location>
</feature>
<dbReference type="EMBL" id="KB302526">
    <property type="protein sequence ID" value="ELU04249.1"/>
    <property type="molecule type" value="Genomic_DNA"/>
</dbReference>
<dbReference type="EnsemblMetazoa" id="CapteT201702">
    <property type="protein sequence ID" value="CapteP201702"/>
    <property type="gene ID" value="CapteG201702"/>
</dbReference>
<accession>R7UE40</accession>
<dbReference type="Proteomes" id="UP000014760">
    <property type="component" value="Unassembled WGS sequence"/>
</dbReference>
<reference evidence="6 8" key="2">
    <citation type="journal article" date="2013" name="Nature">
        <title>Insights into bilaterian evolution from three spiralian genomes.</title>
        <authorList>
            <person name="Simakov O."/>
            <person name="Marletaz F."/>
            <person name="Cho S.J."/>
            <person name="Edsinger-Gonzales E."/>
            <person name="Havlak P."/>
            <person name="Hellsten U."/>
            <person name="Kuo D.H."/>
            <person name="Larsson T."/>
            <person name="Lv J."/>
            <person name="Arendt D."/>
            <person name="Savage R."/>
            <person name="Osoegawa K."/>
            <person name="de Jong P."/>
            <person name="Grimwood J."/>
            <person name="Chapman J.A."/>
            <person name="Shapiro H."/>
            <person name="Aerts A."/>
            <person name="Otillar R.P."/>
            <person name="Terry A.Y."/>
            <person name="Boore J.L."/>
            <person name="Grigoriev I.V."/>
            <person name="Lindberg D.R."/>
            <person name="Seaver E.C."/>
            <person name="Weisblat D.A."/>
            <person name="Putnam N.H."/>
            <person name="Rokhsar D.S."/>
        </authorList>
    </citation>
    <scope>NUCLEOTIDE SEQUENCE</scope>
    <source>
        <strain evidence="6 8">I ESC-2004</strain>
    </source>
</reference>
<reference evidence="8" key="1">
    <citation type="submission" date="2012-12" db="EMBL/GenBank/DDBJ databases">
        <authorList>
            <person name="Hellsten U."/>
            <person name="Grimwood J."/>
            <person name="Chapman J.A."/>
            <person name="Shapiro H."/>
            <person name="Aerts A."/>
            <person name="Otillar R.P."/>
            <person name="Terry A.Y."/>
            <person name="Boore J.L."/>
            <person name="Simakov O."/>
            <person name="Marletaz F."/>
            <person name="Cho S.-J."/>
            <person name="Edsinger-Gonzales E."/>
            <person name="Havlak P."/>
            <person name="Kuo D.-H."/>
            <person name="Larsson T."/>
            <person name="Lv J."/>
            <person name="Arendt D."/>
            <person name="Savage R."/>
            <person name="Osoegawa K."/>
            <person name="de Jong P."/>
            <person name="Lindberg D.R."/>
            <person name="Seaver E.C."/>
            <person name="Weisblat D.A."/>
            <person name="Putnam N.H."/>
            <person name="Grigoriev I.V."/>
            <person name="Rokhsar D.S."/>
        </authorList>
    </citation>
    <scope>NUCLEOTIDE SEQUENCE</scope>
    <source>
        <strain evidence="8">I ESC-2004</strain>
    </source>
</reference>
<dbReference type="HOGENOM" id="CLU_740205_0_0_1"/>
<dbReference type="InterPro" id="IPR021109">
    <property type="entry name" value="Peptidase_aspartic_dom_sf"/>
</dbReference>
<evidence type="ECO:0000256" key="5">
    <source>
        <dbReference type="SAM" id="MobiDB-lite"/>
    </source>
</evidence>
<evidence type="ECO:0000256" key="4">
    <source>
        <dbReference type="ARBA" id="ARBA00022801"/>
    </source>
</evidence>
<dbReference type="AlphaFoldDB" id="R7UE40"/>
<dbReference type="SUPFAM" id="SSF50630">
    <property type="entry name" value="Acid proteases"/>
    <property type="match status" value="1"/>
</dbReference>
<dbReference type="OrthoDB" id="3439159at2759"/>
<keyword evidence="2" id="KW-0645">Protease</keyword>
<feature type="region of interest" description="Disordered" evidence="5">
    <location>
        <begin position="349"/>
        <end position="374"/>
    </location>
</feature>
<dbReference type="EMBL" id="AMQN01024106">
    <property type="status" value="NOT_ANNOTATED_CDS"/>
    <property type="molecule type" value="Genomic_DNA"/>
</dbReference>